<organism evidence="2 3">
    <name type="scientific">Pleurodeles waltl</name>
    <name type="common">Iberian ribbed newt</name>
    <dbReference type="NCBI Taxonomy" id="8319"/>
    <lineage>
        <taxon>Eukaryota</taxon>
        <taxon>Metazoa</taxon>
        <taxon>Chordata</taxon>
        <taxon>Craniata</taxon>
        <taxon>Vertebrata</taxon>
        <taxon>Euteleostomi</taxon>
        <taxon>Amphibia</taxon>
        <taxon>Batrachia</taxon>
        <taxon>Caudata</taxon>
        <taxon>Salamandroidea</taxon>
        <taxon>Salamandridae</taxon>
        <taxon>Pleurodelinae</taxon>
        <taxon>Pleurodeles</taxon>
    </lineage>
</organism>
<feature type="region of interest" description="Disordered" evidence="1">
    <location>
        <begin position="61"/>
        <end position="96"/>
    </location>
</feature>
<dbReference type="Gene3D" id="3.30.250.20">
    <property type="entry name" value="L1 transposable element, C-terminal domain"/>
    <property type="match status" value="1"/>
</dbReference>
<name>A0AAV7QCX2_PLEWA</name>
<comment type="caution">
    <text evidence="2">The sequence shown here is derived from an EMBL/GenBank/DDBJ whole genome shotgun (WGS) entry which is preliminary data.</text>
</comment>
<evidence type="ECO:0000313" key="2">
    <source>
        <dbReference type="EMBL" id="KAJ1136413.1"/>
    </source>
</evidence>
<evidence type="ECO:0000313" key="3">
    <source>
        <dbReference type="Proteomes" id="UP001066276"/>
    </source>
</evidence>
<keyword evidence="3" id="KW-1185">Reference proteome</keyword>
<dbReference type="Proteomes" id="UP001066276">
    <property type="component" value="Chromosome 6"/>
</dbReference>
<proteinExistence type="predicted"/>
<gene>
    <name evidence="2" type="ORF">NDU88_002830</name>
</gene>
<dbReference type="EMBL" id="JANPWB010000010">
    <property type="protein sequence ID" value="KAJ1136413.1"/>
    <property type="molecule type" value="Genomic_DNA"/>
</dbReference>
<evidence type="ECO:0000256" key="1">
    <source>
        <dbReference type="SAM" id="MobiDB-lite"/>
    </source>
</evidence>
<dbReference type="AlphaFoldDB" id="A0AAV7QCX2"/>
<reference evidence="2" key="1">
    <citation type="journal article" date="2022" name="bioRxiv">
        <title>Sequencing and chromosome-scale assembly of the giantPleurodeles waltlgenome.</title>
        <authorList>
            <person name="Brown T."/>
            <person name="Elewa A."/>
            <person name="Iarovenko S."/>
            <person name="Subramanian E."/>
            <person name="Araus A.J."/>
            <person name="Petzold A."/>
            <person name="Susuki M."/>
            <person name="Suzuki K.-i.T."/>
            <person name="Hayashi T."/>
            <person name="Toyoda A."/>
            <person name="Oliveira C."/>
            <person name="Osipova E."/>
            <person name="Leigh N.D."/>
            <person name="Simon A."/>
            <person name="Yun M.H."/>
        </authorList>
    </citation>
    <scope>NUCLEOTIDE SEQUENCE</scope>
    <source>
        <strain evidence="2">20211129_DDA</strain>
        <tissue evidence="2">Liver</tissue>
    </source>
</reference>
<accession>A0AAV7QCX2</accession>
<sequence>MGVRKQREPFQDVKQCLRTLGIKYPVLYPAKLKVISGSETLFFLSPKEVWAWLDVRGDFQHTSPTKPLGRSGGHSRHNSDPPGTLRQTDKGIGGDG</sequence>
<dbReference type="InterPro" id="IPR042566">
    <property type="entry name" value="L1_C"/>
</dbReference>
<protein>
    <submittedName>
        <fullName evidence="2">Uncharacterized protein</fullName>
    </submittedName>
</protein>